<dbReference type="Proteomes" id="UP000887540">
    <property type="component" value="Unplaced"/>
</dbReference>
<evidence type="ECO:0000256" key="1">
    <source>
        <dbReference type="SAM" id="MobiDB-lite"/>
    </source>
</evidence>
<evidence type="ECO:0000313" key="2">
    <source>
        <dbReference type="Proteomes" id="UP000887540"/>
    </source>
</evidence>
<evidence type="ECO:0000313" key="3">
    <source>
        <dbReference type="WBParaSite" id="ACRNAN_scaffold6672.g26038.t1"/>
    </source>
</evidence>
<accession>A0A914E9U0</accession>
<sequence length="117" mass="13362">MINLEAYKSDSHGTKARPLASIRLRIPTTARKNNPQEERHYPTDLPKTGLRSHPAIHIPYYDREQLTQHGKDTMECATERSEDHMPADTVQACSKQSEKVLRIGKSRRANRTELAVN</sequence>
<keyword evidence="2" id="KW-1185">Reference proteome</keyword>
<name>A0A914E9U0_9BILA</name>
<dbReference type="WBParaSite" id="ACRNAN_scaffold6672.g26038.t1">
    <property type="protein sequence ID" value="ACRNAN_scaffold6672.g26038.t1"/>
    <property type="gene ID" value="ACRNAN_scaffold6672.g26038"/>
</dbReference>
<reference evidence="3" key="1">
    <citation type="submission" date="2022-11" db="UniProtKB">
        <authorList>
            <consortium name="WormBaseParasite"/>
        </authorList>
    </citation>
    <scope>IDENTIFICATION</scope>
</reference>
<proteinExistence type="predicted"/>
<protein>
    <submittedName>
        <fullName evidence="3">Uncharacterized protein</fullName>
    </submittedName>
</protein>
<dbReference type="AlphaFoldDB" id="A0A914E9U0"/>
<feature type="region of interest" description="Disordered" evidence="1">
    <location>
        <begin position="1"/>
        <end position="52"/>
    </location>
</feature>
<organism evidence="2 3">
    <name type="scientific">Acrobeloides nanus</name>
    <dbReference type="NCBI Taxonomy" id="290746"/>
    <lineage>
        <taxon>Eukaryota</taxon>
        <taxon>Metazoa</taxon>
        <taxon>Ecdysozoa</taxon>
        <taxon>Nematoda</taxon>
        <taxon>Chromadorea</taxon>
        <taxon>Rhabditida</taxon>
        <taxon>Tylenchina</taxon>
        <taxon>Cephalobomorpha</taxon>
        <taxon>Cephaloboidea</taxon>
        <taxon>Cephalobidae</taxon>
        <taxon>Acrobeloides</taxon>
    </lineage>
</organism>